<sequence length="276" mass="30077">MTPTGRHVPVKFRPVANAEVLASWQSGHARQLAPTLCARWSILSGQVEEPVGDPTIRPVDRCTLRMSWARGLFLGWNPHLPTGQKQTPILAGDPSAPPRRVKRQGWNRVAAGSLRCLSNQSSLFLFLFAYCSAVCLGSRTLRCVVPASAVSSSEVILLSPWALAAEANPPSMFLQGSKRHSANNNSRAGGIGRGRRLADVPPLGALLLGSRDLNLGLARAKERLVPEPFLSLNLIRAPWRPMSDFHPLTERTPLSLLGLGHASSWPFLRLWLNLSA</sequence>
<comment type="caution">
    <text evidence="1">The sequence shown here is derived from an EMBL/GenBank/DDBJ whole genome shotgun (WGS) entry which is preliminary data.</text>
</comment>
<evidence type="ECO:0000313" key="2">
    <source>
        <dbReference type="Proteomes" id="UP001243989"/>
    </source>
</evidence>
<gene>
    <name evidence="1" type="ORF">BDP81DRAFT_506712</name>
</gene>
<dbReference type="AlphaFoldDB" id="A0AAJ0E8M3"/>
<organism evidence="1 2">
    <name type="scientific">Colletotrichum phormii</name>
    <dbReference type="NCBI Taxonomy" id="359342"/>
    <lineage>
        <taxon>Eukaryota</taxon>
        <taxon>Fungi</taxon>
        <taxon>Dikarya</taxon>
        <taxon>Ascomycota</taxon>
        <taxon>Pezizomycotina</taxon>
        <taxon>Sordariomycetes</taxon>
        <taxon>Hypocreomycetidae</taxon>
        <taxon>Glomerellales</taxon>
        <taxon>Glomerellaceae</taxon>
        <taxon>Colletotrichum</taxon>
        <taxon>Colletotrichum acutatum species complex</taxon>
    </lineage>
</organism>
<protein>
    <submittedName>
        <fullName evidence="1">Uncharacterized protein</fullName>
    </submittedName>
</protein>
<dbReference type="GeneID" id="85480530"/>
<dbReference type="RefSeq" id="XP_060438736.1">
    <property type="nucleotide sequence ID" value="XM_060595668.1"/>
</dbReference>
<proteinExistence type="predicted"/>
<name>A0AAJ0E8M3_9PEZI</name>
<evidence type="ECO:0000313" key="1">
    <source>
        <dbReference type="EMBL" id="KAK1622741.1"/>
    </source>
</evidence>
<dbReference type="EMBL" id="JAHMHQ010000033">
    <property type="protein sequence ID" value="KAK1622741.1"/>
    <property type="molecule type" value="Genomic_DNA"/>
</dbReference>
<dbReference type="Proteomes" id="UP001243989">
    <property type="component" value="Unassembled WGS sequence"/>
</dbReference>
<accession>A0AAJ0E8M3</accession>
<reference evidence="1" key="1">
    <citation type="submission" date="2021-06" db="EMBL/GenBank/DDBJ databases">
        <title>Comparative genomics, transcriptomics and evolutionary studies reveal genomic signatures of adaptation to plant cell wall in hemibiotrophic fungi.</title>
        <authorList>
            <consortium name="DOE Joint Genome Institute"/>
            <person name="Baroncelli R."/>
            <person name="Diaz J.F."/>
            <person name="Benocci T."/>
            <person name="Peng M."/>
            <person name="Battaglia E."/>
            <person name="Haridas S."/>
            <person name="Andreopoulos W."/>
            <person name="Labutti K."/>
            <person name="Pangilinan J."/>
            <person name="Floch G.L."/>
            <person name="Makela M.R."/>
            <person name="Henrissat B."/>
            <person name="Grigoriev I.V."/>
            <person name="Crouch J.A."/>
            <person name="De Vries R.P."/>
            <person name="Sukno S.A."/>
            <person name="Thon M.R."/>
        </authorList>
    </citation>
    <scope>NUCLEOTIDE SEQUENCE</scope>
    <source>
        <strain evidence="1">CBS 102054</strain>
    </source>
</reference>
<keyword evidence="2" id="KW-1185">Reference proteome</keyword>